<comment type="subcellular location">
    <subcellularLocation>
        <location evidence="1">Membrane</location>
        <topology evidence="1">Multi-pass membrane protein</topology>
    </subcellularLocation>
</comment>
<comment type="similarity">
    <text evidence="2">Belongs to the pecanex family.</text>
</comment>
<organism evidence="8">
    <name type="scientific">Spironucleus salmonicida</name>
    <dbReference type="NCBI Taxonomy" id="348837"/>
    <lineage>
        <taxon>Eukaryota</taxon>
        <taxon>Metamonada</taxon>
        <taxon>Diplomonadida</taxon>
        <taxon>Hexamitidae</taxon>
        <taxon>Hexamitinae</taxon>
        <taxon>Spironucleus</taxon>
    </lineage>
</organism>
<dbReference type="VEuPathDB" id="GiardiaDB:SS50377_23598"/>
<dbReference type="Pfam" id="PF05041">
    <property type="entry name" value="Pecanex_C"/>
    <property type="match status" value="1"/>
</dbReference>
<evidence type="ECO:0000256" key="2">
    <source>
        <dbReference type="ARBA" id="ARBA00010170"/>
    </source>
</evidence>
<dbReference type="PANTHER" id="PTHR12372:SF6">
    <property type="entry name" value="PECANEX-LIKE PROTEIN 4"/>
    <property type="match status" value="1"/>
</dbReference>
<feature type="transmembrane region" description="Helical" evidence="6">
    <location>
        <begin position="350"/>
        <end position="371"/>
    </location>
</feature>
<feature type="transmembrane region" description="Helical" evidence="6">
    <location>
        <begin position="414"/>
        <end position="439"/>
    </location>
</feature>
<gene>
    <name evidence="8" type="ORF">SS50377_11192</name>
</gene>
<dbReference type="EMBL" id="KI545981">
    <property type="protein sequence ID" value="EST48581.1"/>
    <property type="molecule type" value="Genomic_DNA"/>
</dbReference>
<feature type="transmembrane region" description="Helical" evidence="6">
    <location>
        <begin position="237"/>
        <end position="262"/>
    </location>
</feature>
<feature type="transmembrane region" description="Helical" evidence="6">
    <location>
        <begin position="475"/>
        <end position="493"/>
    </location>
</feature>
<dbReference type="GO" id="GO:0016020">
    <property type="term" value="C:membrane"/>
    <property type="evidence" value="ECO:0007669"/>
    <property type="project" value="UniProtKB-SubCell"/>
</dbReference>
<feature type="transmembrane region" description="Helical" evidence="6">
    <location>
        <begin position="318"/>
        <end position="338"/>
    </location>
</feature>
<feature type="domain" description="Pecanex C-terminal" evidence="7">
    <location>
        <begin position="846"/>
        <end position="986"/>
    </location>
</feature>
<feature type="transmembrane region" description="Helical" evidence="6">
    <location>
        <begin position="383"/>
        <end position="402"/>
    </location>
</feature>
<evidence type="ECO:0000256" key="5">
    <source>
        <dbReference type="ARBA" id="ARBA00023136"/>
    </source>
</evidence>
<dbReference type="InterPro" id="IPR007735">
    <property type="entry name" value="Pecanex_C"/>
</dbReference>
<feature type="transmembrane region" description="Helical" evidence="6">
    <location>
        <begin position="177"/>
        <end position="199"/>
    </location>
</feature>
<evidence type="ECO:0000256" key="4">
    <source>
        <dbReference type="ARBA" id="ARBA00022989"/>
    </source>
</evidence>
<evidence type="ECO:0000259" key="7">
    <source>
        <dbReference type="Pfam" id="PF05041"/>
    </source>
</evidence>
<dbReference type="PANTHER" id="PTHR12372">
    <property type="entry name" value="PECANEX"/>
    <property type="match status" value="1"/>
</dbReference>
<feature type="transmembrane region" description="Helical" evidence="6">
    <location>
        <begin position="205"/>
        <end position="225"/>
    </location>
</feature>
<evidence type="ECO:0000256" key="1">
    <source>
        <dbReference type="ARBA" id="ARBA00004141"/>
    </source>
</evidence>
<evidence type="ECO:0000256" key="6">
    <source>
        <dbReference type="SAM" id="Phobius"/>
    </source>
</evidence>
<dbReference type="InterPro" id="IPR039797">
    <property type="entry name" value="Pecanex"/>
</dbReference>
<protein>
    <submittedName>
        <fullName evidence="8">Pecanex and transmembrane domain-containing protein</fullName>
    </submittedName>
</protein>
<proteinExistence type="inferred from homology"/>
<keyword evidence="5 6" id="KW-0472">Membrane</keyword>
<feature type="transmembrane region" description="Helical" evidence="6">
    <location>
        <begin position="274"/>
        <end position="297"/>
    </location>
</feature>
<keyword evidence="3 6" id="KW-0812">Transmembrane</keyword>
<accession>V6LXY8</accession>
<reference evidence="8" key="1">
    <citation type="journal article" date="2014" name="PLoS Genet.">
        <title>The Genome of Spironucleus salmonicida Highlights a Fish Pathogen Adapted to Fluctuating Environments.</title>
        <authorList>
            <person name="Xu F."/>
            <person name="Jerlstrom-Hultqvist J."/>
            <person name="Einarsson E."/>
            <person name="Astvaldsson A."/>
            <person name="Svard S.G."/>
            <person name="Andersson J.O."/>
        </authorList>
    </citation>
    <scope>NUCLEOTIDE SEQUENCE</scope>
</reference>
<evidence type="ECO:0000313" key="8">
    <source>
        <dbReference type="EMBL" id="EST48581.1"/>
    </source>
</evidence>
<name>V6LXY8_9EUKA</name>
<evidence type="ECO:0000256" key="3">
    <source>
        <dbReference type="ARBA" id="ARBA00022692"/>
    </source>
</evidence>
<feature type="transmembrane region" description="Helical" evidence="6">
    <location>
        <begin position="39"/>
        <end position="56"/>
    </location>
</feature>
<dbReference type="AlphaFoldDB" id="V6LXY8"/>
<keyword evidence="4 6" id="KW-1133">Transmembrane helix</keyword>
<feature type="transmembrane region" description="Helical" evidence="6">
    <location>
        <begin position="62"/>
        <end position="83"/>
    </location>
</feature>
<sequence length="994" mass="113294">MSSPVFDDGIAKKIAGKVLNSLLFGICISDDRNFSTKSHILASIVNIISAIIYIGITFSKIFYAQLVVAFIVPIFYFSMSFIAKEREAQKISMKLSFKDEFSNALMSQVQPIFIKIVNLALNISSFVLFSCFTNFFQLPAYSSIFFTQLIVPSLRGIDTQVAKFTPVNELEPCITTFFYTAAWCPISIASPLVGAIFIIVTPFLLFIGIFPQFQAAILFIFEFITRVVGMQAIVPSAFYIGTAVLVSIFSYSQILPIGIVFISICSNGWNRSSLLQNIILLVSSLVLIVVSLILKFLDIKIPQFCLHQSIQTILDIKYLSLIIGGAFSLLILPLTFLSRIENSRQNNGKFAIVIGVFSIILSVITSVLVFVEYINSFCLQKSYFENIVLMIIFTRSIVNGLFDPLGNICGMLLGGWLPFIIKGYSFFGLSIAGGSWIFYSINRLIQSFKYLQVQSQLCFKEPRIGWQLKMYKFRYLLYCYNCIIFLVCSFLDFPSLPIGGTPLFIIFHPHHIAFFNQRCQYKDCRQFNPDIVSSLQDDSVDKQDDIQLYNSTVSSLFGKQNTKFQQQLRKINFQEGYMPQGTIQVLMSEKKMIFLLNTGSDILRIRHNYLVYALETKETSCHTLERTCLERYVDFIKDKSKANVTNVVGVASTVLSSSVCYTDPIPQVLDPPRRQFGITLGQQNVEQKHVPKTSENRVPQNAPLFTNRWLVKYKGTISTEDFSTNDYSLSGVFTSEFYREELIRIFVGLLYISLTQLDQKIIQALSMLYQQLSQSSSGQFENIEESLRYFFGMNLSPKISNAVTGLCYYSNFTYTNIDADTDIPNLYQSIQYIIKNDIDRQLQQEMQKVILSCFRNAVYYSQQQILMGDDFAQSYVELAEINDDQKDILFSHPNEPQWNHALKSQKYTKIYAVMAGPRVLEYSFQHVSWDVFHLPNYFYKMIWSSIQTDLLVFDATDDERFSVQSLPAALRNLFCEAAGSPFGYPLVEYGQGII</sequence>